<name>A0A9Q3I4M3_9BASI</name>
<proteinExistence type="predicted"/>
<evidence type="ECO:0000313" key="1">
    <source>
        <dbReference type="EMBL" id="MBW0527843.1"/>
    </source>
</evidence>
<gene>
    <name evidence="1" type="ORF">O181_067558</name>
</gene>
<dbReference type="Proteomes" id="UP000765509">
    <property type="component" value="Unassembled WGS sequence"/>
</dbReference>
<protein>
    <submittedName>
        <fullName evidence="1">Uncharacterized protein</fullName>
    </submittedName>
</protein>
<accession>A0A9Q3I4M3</accession>
<comment type="caution">
    <text evidence="1">The sequence shown here is derived from an EMBL/GenBank/DDBJ whole genome shotgun (WGS) entry which is preliminary data.</text>
</comment>
<organism evidence="1 2">
    <name type="scientific">Austropuccinia psidii MF-1</name>
    <dbReference type="NCBI Taxonomy" id="1389203"/>
    <lineage>
        <taxon>Eukaryota</taxon>
        <taxon>Fungi</taxon>
        <taxon>Dikarya</taxon>
        <taxon>Basidiomycota</taxon>
        <taxon>Pucciniomycotina</taxon>
        <taxon>Pucciniomycetes</taxon>
        <taxon>Pucciniales</taxon>
        <taxon>Sphaerophragmiaceae</taxon>
        <taxon>Austropuccinia</taxon>
    </lineage>
</organism>
<evidence type="ECO:0000313" key="2">
    <source>
        <dbReference type="Proteomes" id="UP000765509"/>
    </source>
</evidence>
<dbReference type="EMBL" id="AVOT02033863">
    <property type="protein sequence ID" value="MBW0527843.1"/>
    <property type="molecule type" value="Genomic_DNA"/>
</dbReference>
<reference evidence="1" key="1">
    <citation type="submission" date="2021-03" db="EMBL/GenBank/DDBJ databases">
        <title>Draft genome sequence of rust myrtle Austropuccinia psidii MF-1, a brazilian biotype.</title>
        <authorList>
            <person name="Quecine M.C."/>
            <person name="Pachon D.M.R."/>
            <person name="Bonatelli M.L."/>
            <person name="Correr F.H."/>
            <person name="Franceschini L.M."/>
            <person name="Leite T.F."/>
            <person name="Margarido G.R.A."/>
            <person name="Almeida C.A."/>
            <person name="Ferrarezi J.A."/>
            <person name="Labate C.A."/>
        </authorList>
    </citation>
    <scope>NUCLEOTIDE SEQUENCE</scope>
    <source>
        <strain evidence="1">MF-1</strain>
    </source>
</reference>
<dbReference type="AlphaFoldDB" id="A0A9Q3I4M3"/>
<keyword evidence="2" id="KW-1185">Reference proteome</keyword>
<sequence>MVQSASVIFPQFQPSRHLATSTKDCLTHIMNAMVLGEVPTEWYFEEENWAVSSLPLVKDVKIPSHLGQAFNGPHCNQWRNGPDGGKGCVGRCGKRARHENNWASVSL</sequence>